<proteinExistence type="evidence at transcript level"/>
<protein>
    <submittedName>
        <fullName evidence="2">Sodium ion channel toxin</fullName>
    </submittedName>
</protein>
<organism evidence="2">
    <name type="scientific">Edwardsia elegans</name>
    <dbReference type="NCBI Taxonomy" id="132404"/>
    <lineage>
        <taxon>Eukaryota</taxon>
        <taxon>Metazoa</taxon>
        <taxon>Cnidaria</taxon>
        <taxon>Anthozoa</taxon>
        <taxon>Hexacorallia</taxon>
        <taxon>Actiniaria</taxon>
        <taxon>Edwardsiidae</taxon>
        <taxon>Edwardsia</taxon>
    </lineage>
</organism>
<reference evidence="2" key="1">
    <citation type="journal article" date="2019" name="Mol. Biol. Evol.">
        <title>The birth and death of toxins with distinct functions: a case study in the sea anemone Nematostella.</title>
        <authorList>
            <person name="Sachkova M.Y."/>
            <person name="Singer S.A."/>
            <person name="Macrander J."/>
            <person name="Reitzel A.M."/>
            <person name="Peigneur S."/>
            <person name="Tytgat J."/>
            <person name="Moran Y."/>
        </authorList>
    </citation>
    <scope>NUCLEOTIDE SEQUENCE</scope>
    <source>
        <strain evidence="2">Eel_19154</strain>
    </source>
</reference>
<name>A0A4Y5RX14_9CNID</name>
<accession>A0A4Y5RX14</accession>
<keyword evidence="1" id="KW-0732">Signal</keyword>
<sequence>MASFKIMLVCLVLCFVMASGRHHYRNDNPEELGPAQPHKRYDCVCSDGSTGIWKPFGCGSGYAMCASERGNTSCCGPDNIWP</sequence>
<evidence type="ECO:0000313" key="2">
    <source>
        <dbReference type="EMBL" id="QDA01864.1"/>
    </source>
</evidence>
<dbReference type="AlphaFoldDB" id="A0A4Y5RX14"/>
<evidence type="ECO:0000256" key="1">
    <source>
        <dbReference type="SAM" id="SignalP"/>
    </source>
</evidence>
<dbReference type="EMBL" id="MK912035">
    <property type="protein sequence ID" value="QDA01864.1"/>
    <property type="molecule type" value="mRNA"/>
</dbReference>
<feature type="signal peptide" evidence="1">
    <location>
        <begin position="1"/>
        <end position="20"/>
    </location>
</feature>
<feature type="chain" id="PRO_5021285956" evidence="1">
    <location>
        <begin position="21"/>
        <end position="82"/>
    </location>
</feature>